<dbReference type="InterPro" id="IPR029026">
    <property type="entry name" value="tRNA_m1G_MTases_N"/>
</dbReference>
<evidence type="ECO:0000256" key="13">
    <source>
        <dbReference type="ARBA" id="ARBA00033392"/>
    </source>
</evidence>
<evidence type="ECO:0000256" key="3">
    <source>
        <dbReference type="ARBA" id="ARBA00007630"/>
    </source>
</evidence>
<comment type="subcellular location">
    <subcellularLocation>
        <location evidence="2 15 17">Cytoplasm</location>
    </subcellularLocation>
</comment>
<evidence type="ECO:0000256" key="14">
    <source>
        <dbReference type="ARBA" id="ARBA00047783"/>
    </source>
</evidence>
<dbReference type="FunFam" id="3.40.1280.10:FF:000001">
    <property type="entry name" value="tRNA (guanine-N(1)-)-methyltransferase"/>
    <property type="match status" value="1"/>
</dbReference>
<evidence type="ECO:0000256" key="2">
    <source>
        <dbReference type="ARBA" id="ARBA00004496"/>
    </source>
</evidence>
<proteinExistence type="inferred from homology"/>
<evidence type="ECO:0000256" key="9">
    <source>
        <dbReference type="ARBA" id="ARBA00022679"/>
    </source>
</evidence>
<evidence type="ECO:0000256" key="10">
    <source>
        <dbReference type="ARBA" id="ARBA00022691"/>
    </source>
</evidence>
<protein>
    <recommendedName>
        <fullName evidence="6 15">tRNA (guanine-N(1)-)-methyltransferase</fullName>
        <ecNumber evidence="5 15">2.1.1.228</ecNumber>
    </recommendedName>
    <alternativeName>
        <fullName evidence="12 15">M1G-methyltransferase</fullName>
    </alternativeName>
    <alternativeName>
        <fullName evidence="13 15">tRNA [GM37] methyltransferase</fullName>
    </alternativeName>
</protein>
<evidence type="ECO:0000313" key="19">
    <source>
        <dbReference type="EMBL" id="RWX49938.1"/>
    </source>
</evidence>
<evidence type="ECO:0000256" key="7">
    <source>
        <dbReference type="ARBA" id="ARBA00022490"/>
    </source>
</evidence>
<dbReference type="PANTHER" id="PTHR46417">
    <property type="entry name" value="TRNA (GUANINE-N(1)-)-METHYLTRANSFERASE"/>
    <property type="match status" value="1"/>
</dbReference>
<evidence type="ECO:0000256" key="1">
    <source>
        <dbReference type="ARBA" id="ARBA00002634"/>
    </source>
</evidence>
<evidence type="ECO:0000256" key="17">
    <source>
        <dbReference type="RuleBase" id="RU003464"/>
    </source>
</evidence>
<dbReference type="Pfam" id="PF01746">
    <property type="entry name" value="tRNA_m1G_MT"/>
    <property type="match status" value="1"/>
</dbReference>
<keyword evidence="7 15" id="KW-0963">Cytoplasm</keyword>
<dbReference type="InterPro" id="IPR016009">
    <property type="entry name" value="tRNA_MeTrfase_TRMD/TRM10"/>
</dbReference>
<comment type="subunit">
    <text evidence="4 15 17">Homodimer.</text>
</comment>
<dbReference type="InterPro" id="IPR029028">
    <property type="entry name" value="Alpha/beta_knot_MTases"/>
</dbReference>
<comment type="similarity">
    <text evidence="3 15 17">Belongs to the RNA methyltransferase TrmD family.</text>
</comment>
<keyword evidence="20" id="KW-1185">Reference proteome</keyword>
<evidence type="ECO:0000259" key="18">
    <source>
        <dbReference type="Pfam" id="PF01746"/>
    </source>
</evidence>
<reference evidence="19 20" key="1">
    <citation type="submission" date="2017-01" db="EMBL/GenBank/DDBJ databases">
        <title>The cable genome- insights into the physiology and evolution of filamentous bacteria capable of sulfide oxidation via long distance electron transfer.</title>
        <authorList>
            <person name="Schreiber L."/>
            <person name="Bjerg J.T."/>
            <person name="Boggild A."/>
            <person name="Van De Vossenberg J."/>
            <person name="Meysman F."/>
            <person name="Nielsen L.P."/>
            <person name="Schramm A."/>
            <person name="Kjeldsen K.U."/>
        </authorList>
    </citation>
    <scope>NUCLEOTIDE SEQUENCE [LARGE SCALE GENOMIC DNA]</scope>
    <source>
        <strain evidence="19">A5</strain>
    </source>
</reference>
<dbReference type="InterPro" id="IPR023148">
    <property type="entry name" value="tRNA_m1G_MeTrfase_C_sf"/>
</dbReference>
<dbReference type="SUPFAM" id="SSF75217">
    <property type="entry name" value="alpha/beta knot"/>
    <property type="match status" value="1"/>
</dbReference>
<keyword evidence="9 15" id="KW-0808">Transferase</keyword>
<sequence length="256" mass="28490">MRFEILTIFPDLFTTPLQEGILKRAIQADQIRVNLHNIRDWATDKHAMTDDRPFGGGEGMVMKPEPLAACLQDVQADGQGTVVLLSPRGSVYNQETAERLAGLEKLILVCGRYEGVDERFRRLYVDEELSIGDYILTGGELAAMVVIDSVTRVLPGVLGCADSAARDTFSCGLLKHGQYTRPREFSGLTVPDVLLSGDHARIEEYRFLDSVRETLNKRPELLRKVEFTKSERKQLRQAGLFSQVQQAAAAGPPQDD</sequence>
<evidence type="ECO:0000256" key="15">
    <source>
        <dbReference type="HAMAP-Rule" id="MF_00605"/>
    </source>
</evidence>
<dbReference type="Proteomes" id="UP000288892">
    <property type="component" value="Unassembled WGS sequence"/>
</dbReference>
<dbReference type="Gene3D" id="3.40.1280.10">
    <property type="match status" value="1"/>
</dbReference>
<evidence type="ECO:0000256" key="16">
    <source>
        <dbReference type="PIRSR" id="PIRSR000386-1"/>
    </source>
</evidence>
<comment type="caution">
    <text evidence="19">The sequence shown here is derived from an EMBL/GenBank/DDBJ whole genome shotgun (WGS) entry which is preliminary data.</text>
</comment>
<dbReference type="GO" id="GO:0002939">
    <property type="term" value="P:tRNA N1-guanine methylation"/>
    <property type="evidence" value="ECO:0007669"/>
    <property type="project" value="TreeGrafter"/>
</dbReference>
<comment type="function">
    <text evidence="1 15 17">Specifically methylates guanosine-37 in various tRNAs.</text>
</comment>
<evidence type="ECO:0000256" key="8">
    <source>
        <dbReference type="ARBA" id="ARBA00022603"/>
    </source>
</evidence>
<dbReference type="EMBL" id="MTKS01000426">
    <property type="protein sequence ID" value="RWX49938.1"/>
    <property type="molecule type" value="Genomic_DNA"/>
</dbReference>
<dbReference type="GO" id="GO:0052906">
    <property type="term" value="F:tRNA (guanine(37)-N1)-methyltransferase activity"/>
    <property type="evidence" value="ECO:0007669"/>
    <property type="project" value="UniProtKB-UniRule"/>
</dbReference>
<evidence type="ECO:0000256" key="5">
    <source>
        <dbReference type="ARBA" id="ARBA00012807"/>
    </source>
</evidence>
<dbReference type="NCBIfam" id="NF000648">
    <property type="entry name" value="PRK00026.1"/>
    <property type="match status" value="1"/>
</dbReference>
<dbReference type="PIRSF" id="PIRSF000386">
    <property type="entry name" value="tRNA_mtase"/>
    <property type="match status" value="1"/>
</dbReference>
<keyword evidence="10 15" id="KW-0949">S-adenosyl-L-methionine</keyword>
<dbReference type="NCBIfam" id="TIGR00088">
    <property type="entry name" value="trmD"/>
    <property type="match status" value="1"/>
</dbReference>
<dbReference type="Gene3D" id="1.10.1270.20">
    <property type="entry name" value="tRNA(m1g37)methyltransferase, domain 2"/>
    <property type="match status" value="1"/>
</dbReference>
<evidence type="ECO:0000256" key="4">
    <source>
        <dbReference type="ARBA" id="ARBA00011738"/>
    </source>
</evidence>
<keyword evidence="11 15" id="KW-0819">tRNA processing</keyword>
<dbReference type="GO" id="GO:0005829">
    <property type="term" value="C:cytosol"/>
    <property type="evidence" value="ECO:0007669"/>
    <property type="project" value="TreeGrafter"/>
</dbReference>
<evidence type="ECO:0000256" key="11">
    <source>
        <dbReference type="ARBA" id="ARBA00022694"/>
    </source>
</evidence>
<feature type="binding site" evidence="15 16">
    <location>
        <begin position="131"/>
        <end position="136"/>
    </location>
    <ligand>
        <name>S-adenosyl-L-methionine</name>
        <dbReference type="ChEBI" id="CHEBI:59789"/>
    </ligand>
</feature>
<name>A0A444JA20_9BACT</name>
<accession>A0A444JA20</accession>
<evidence type="ECO:0000313" key="20">
    <source>
        <dbReference type="Proteomes" id="UP000288892"/>
    </source>
</evidence>
<evidence type="ECO:0000256" key="6">
    <source>
        <dbReference type="ARBA" id="ARBA00014679"/>
    </source>
</evidence>
<feature type="domain" description="tRNA methyltransferase TRMD/TRM10-type" evidence="18">
    <location>
        <begin position="1"/>
        <end position="223"/>
    </location>
</feature>
<dbReference type="InterPro" id="IPR002649">
    <property type="entry name" value="tRNA_m1G_MeTrfase_TrmD"/>
</dbReference>
<dbReference type="CDD" id="cd18080">
    <property type="entry name" value="TrmD-like"/>
    <property type="match status" value="1"/>
</dbReference>
<evidence type="ECO:0000256" key="12">
    <source>
        <dbReference type="ARBA" id="ARBA00029736"/>
    </source>
</evidence>
<dbReference type="EC" id="2.1.1.228" evidence="5 15"/>
<feature type="binding site" evidence="15 16">
    <location>
        <position position="111"/>
    </location>
    <ligand>
        <name>S-adenosyl-L-methionine</name>
        <dbReference type="ChEBI" id="CHEBI:59789"/>
    </ligand>
</feature>
<comment type="catalytic activity">
    <reaction evidence="14 15 17">
        <text>guanosine(37) in tRNA + S-adenosyl-L-methionine = N(1)-methylguanosine(37) in tRNA + S-adenosyl-L-homocysteine + H(+)</text>
        <dbReference type="Rhea" id="RHEA:36899"/>
        <dbReference type="Rhea" id="RHEA-COMP:10145"/>
        <dbReference type="Rhea" id="RHEA-COMP:10147"/>
        <dbReference type="ChEBI" id="CHEBI:15378"/>
        <dbReference type="ChEBI" id="CHEBI:57856"/>
        <dbReference type="ChEBI" id="CHEBI:59789"/>
        <dbReference type="ChEBI" id="CHEBI:73542"/>
        <dbReference type="ChEBI" id="CHEBI:74269"/>
        <dbReference type="EC" id="2.1.1.228"/>
    </reaction>
</comment>
<organism evidence="19 20">
    <name type="scientific">Candidatus Electrothrix marina</name>
    <dbReference type="NCBI Taxonomy" id="1859130"/>
    <lineage>
        <taxon>Bacteria</taxon>
        <taxon>Pseudomonadati</taxon>
        <taxon>Thermodesulfobacteriota</taxon>
        <taxon>Desulfobulbia</taxon>
        <taxon>Desulfobulbales</taxon>
        <taxon>Desulfobulbaceae</taxon>
        <taxon>Candidatus Electrothrix</taxon>
    </lineage>
</organism>
<dbReference type="HAMAP" id="MF_00605">
    <property type="entry name" value="TrmD"/>
    <property type="match status" value="1"/>
</dbReference>
<gene>
    <name evidence="15" type="primary">trmD</name>
    <name evidence="19" type="ORF">VU01_14262</name>
</gene>
<dbReference type="AlphaFoldDB" id="A0A444JA20"/>
<dbReference type="PANTHER" id="PTHR46417:SF1">
    <property type="entry name" value="TRNA (GUANINE-N(1)-)-METHYLTRANSFERASE"/>
    <property type="match status" value="1"/>
</dbReference>
<keyword evidence="8 15" id="KW-0489">Methyltransferase</keyword>